<dbReference type="NCBIfam" id="NF046120">
    <property type="entry name" value="lipo_SCO0607"/>
    <property type="match status" value="1"/>
</dbReference>
<gene>
    <name evidence="2" type="ORF">GCM10010226_32920</name>
</gene>
<reference evidence="2" key="2">
    <citation type="submission" date="2020-09" db="EMBL/GenBank/DDBJ databases">
        <authorList>
            <person name="Sun Q."/>
            <person name="Ohkuma M."/>
        </authorList>
    </citation>
    <scope>NUCLEOTIDE SEQUENCE</scope>
    <source>
        <strain evidence="2">JCM 4125</strain>
    </source>
</reference>
<comment type="caution">
    <text evidence="2">The sequence shown here is derived from an EMBL/GenBank/DDBJ whole genome shotgun (WGS) entry which is preliminary data.</text>
</comment>
<dbReference type="EMBL" id="BMSA01000008">
    <property type="protein sequence ID" value="GGT53272.1"/>
    <property type="molecule type" value="Genomic_DNA"/>
</dbReference>
<dbReference type="PROSITE" id="PS51257">
    <property type="entry name" value="PROKAR_LIPOPROTEIN"/>
    <property type="match status" value="1"/>
</dbReference>
<sequence length="99" mass="10756">MRTTSRPRLLPLLALAGLTTALLTGCSLEQDAVCAGGQYPVLAVNDAGSDCVDDGAEPAPGWARYPRGKVPEHVDDKWYEYWRTRTLDENGRIVAAPEV</sequence>
<keyword evidence="1" id="KW-0732">Signal</keyword>
<evidence type="ECO:0000256" key="1">
    <source>
        <dbReference type="SAM" id="SignalP"/>
    </source>
</evidence>
<dbReference type="InterPro" id="IPR058119">
    <property type="entry name" value="SCO0607-like"/>
</dbReference>
<organism evidence="2 3">
    <name type="scientific">Streptomyces phaeofaciens</name>
    <dbReference type="NCBI Taxonomy" id="68254"/>
    <lineage>
        <taxon>Bacteria</taxon>
        <taxon>Bacillati</taxon>
        <taxon>Actinomycetota</taxon>
        <taxon>Actinomycetes</taxon>
        <taxon>Kitasatosporales</taxon>
        <taxon>Streptomycetaceae</taxon>
        <taxon>Streptomyces</taxon>
    </lineage>
</organism>
<keyword evidence="3" id="KW-1185">Reference proteome</keyword>
<dbReference type="RefSeq" id="WP_189712010.1">
    <property type="nucleotide sequence ID" value="NZ_BMSA01000008.1"/>
</dbReference>
<accession>A0A918LUW0</accession>
<evidence type="ECO:0000313" key="2">
    <source>
        <dbReference type="EMBL" id="GGT53272.1"/>
    </source>
</evidence>
<reference evidence="2" key="1">
    <citation type="journal article" date="2014" name="Int. J. Syst. Evol. Microbiol.">
        <title>Complete genome sequence of Corynebacterium casei LMG S-19264T (=DSM 44701T), isolated from a smear-ripened cheese.</title>
        <authorList>
            <consortium name="US DOE Joint Genome Institute (JGI-PGF)"/>
            <person name="Walter F."/>
            <person name="Albersmeier A."/>
            <person name="Kalinowski J."/>
            <person name="Ruckert C."/>
        </authorList>
    </citation>
    <scope>NUCLEOTIDE SEQUENCE</scope>
    <source>
        <strain evidence="2">JCM 4125</strain>
    </source>
</reference>
<keyword evidence="2" id="KW-0449">Lipoprotein</keyword>
<feature type="signal peptide" evidence="1">
    <location>
        <begin position="1"/>
        <end position="21"/>
    </location>
</feature>
<proteinExistence type="predicted"/>
<feature type="chain" id="PRO_5038733712" evidence="1">
    <location>
        <begin position="22"/>
        <end position="99"/>
    </location>
</feature>
<dbReference type="AlphaFoldDB" id="A0A918LUW0"/>
<evidence type="ECO:0000313" key="3">
    <source>
        <dbReference type="Proteomes" id="UP000646776"/>
    </source>
</evidence>
<dbReference type="Proteomes" id="UP000646776">
    <property type="component" value="Unassembled WGS sequence"/>
</dbReference>
<name>A0A918LUW0_9ACTN</name>
<protein>
    <submittedName>
        <fullName evidence="2">Lipoprotein</fullName>
    </submittedName>
</protein>